<organism evidence="10">
    <name type="scientific">Murmansk poxvirus</name>
    <dbReference type="NCBI Taxonomy" id="2025359"/>
    <lineage>
        <taxon>Viruses</taxon>
        <taxon>Varidnaviria</taxon>
        <taxon>Bamfordvirae</taxon>
        <taxon>Nucleocytoviricota</taxon>
        <taxon>Pokkesviricetes</taxon>
        <taxon>Chitovirales</taxon>
        <taxon>Poxviridae</taxon>
        <taxon>Chordopoxvirinae</taxon>
        <taxon>Centapoxvirus</taxon>
        <taxon>Centapoxvirus microtuspox</taxon>
        <taxon>Murmansk microtuspox virus</taxon>
    </lineage>
</organism>
<evidence type="ECO:0000313" key="10">
    <source>
        <dbReference type="EMBL" id="AST09280.1"/>
    </source>
</evidence>
<name>A0A223FMR7_9POXV</name>
<sequence>MEEVISSRLSEIVKQNKVDEAFLDFIIHGMELRYSGIVRLLFRLLIDIMLLCLIICTFTLRLCKRNHYLLSILFLVMLAIYFNSYRYFGILYNYATSLRSGK</sequence>
<dbReference type="Pfam" id="PF05803">
    <property type="entry name" value="Chordopox_L2"/>
    <property type="match status" value="1"/>
</dbReference>
<dbReference type="InterPro" id="IPR008447">
    <property type="entry name" value="Prot_L2"/>
</dbReference>
<keyword evidence="11" id="KW-1185">Reference proteome</keyword>
<evidence type="ECO:0000313" key="11">
    <source>
        <dbReference type="Proteomes" id="UP000217350"/>
    </source>
</evidence>
<evidence type="ECO:0000256" key="6">
    <source>
        <dbReference type="ARBA" id="ARBA00022989"/>
    </source>
</evidence>
<keyword evidence="4 9" id="KW-0812">Transmembrane</keyword>
<keyword evidence="6 9" id="KW-1133">Transmembrane helix</keyword>
<evidence type="ECO:0000256" key="8">
    <source>
        <dbReference type="ARBA" id="ARBA00023200"/>
    </source>
</evidence>
<keyword evidence="8" id="KW-1035">Host cytoplasm</keyword>
<keyword evidence="3" id="KW-0244">Early protein</keyword>
<evidence type="ECO:0000256" key="4">
    <source>
        <dbReference type="ARBA" id="ARBA00022692"/>
    </source>
</evidence>
<evidence type="ECO:0000256" key="7">
    <source>
        <dbReference type="ARBA" id="ARBA00023136"/>
    </source>
</evidence>
<gene>
    <name evidence="10" type="ORF">Murmansk-085</name>
</gene>
<keyword evidence="7 9" id="KW-0472">Membrane</keyword>
<feature type="transmembrane region" description="Helical" evidence="9">
    <location>
        <begin position="40"/>
        <end position="60"/>
    </location>
</feature>
<dbReference type="EMBL" id="MF001304">
    <property type="protein sequence ID" value="AST09280.1"/>
    <property type="molecule type" value="Genomic_DNA"/>
</dbReference>
<comment type="subcellular location">
    <subcellularLocation>
        <location evidence="1">Host cytoplasm</location>
    </subcellularLocation>
    <subcellularLocation>
        <location evidence="2">Virion membrane</location>
        <topology evidence="2">Multi-pass membrane protein</topology>
    </subcellularLocation>
</comment>
<evidence type="ECO:0000256" key="2">
    <source>
        <dbReference type="ARBA" id="ARBA00004385"/>
    </source>
</evidence>
<evidence type="ECO:0000256" key="3">
    <source>
        <dbReference type="ARBA" id="ARBA00022518"/>
    </source>
</evidence>
<keyword evidence="5" id="KW-0946">Virion</keyword>
<evidence type="ECO:0000256" key="1">
    <source>
        <dbReference type="ARBA" id="ARBA00004192"/>
    </source>
</evidence>
<feature type="transmembrane region" description="Helical" evidence="9">
    <location>
        <begin position="67"/>
        <end position="88"/>
    </location>
</feature>
<dbReference type="Proteomes" id="UP000217350">
    <property type="component" value="Segment"/>
</dbReference>
<accession>A0A223FMR7</accession>
<dbReference type="GO" id="GO:0030430">
    <property type="term" value="C:host cell cytoplasm"/>
    <property type="evidence" value="ECO:0007669"/>
    <property type="project" value="UniProtKB-SubCell"/>
</dbReference>
<evidence type="ECO:0000256" key="9">
    <source>
        <dbReference type="SAM" id="Phobius"/>
    </source>
</evidence>
<dbReference type="OrthoDB" id="41048at10239"/>
<dbReference type="GO" id="GO:0055036">
    <property type="term" value="C:virion membrane"/>
    <property type="evidence" value="ECO:0007669"/>
    <property type="project" value="UniProtKB-SubCell"/>
</dbReference>
<protein>
    <submittedName>
        <fullName evidence="10">Formation of crescent membranes and immature virions</fullName>
    </submittedName>
</protein>
<reference evidence="10" key="1">
    <citation type="journal article" date="2017" name="Virus Genes">
        <title>Two novel poxviruses with unusual genome rearrangements: NY_014 and Murmansk.</title>
        <authorList>
            <person name="Smithson C."/>
            <person name="Meyer H."/>
            <person name="Gigante C.M."/>
            <person name="Gao J."/>
            <person name="Zhao H."/>
            <person name="Batra D."/>
            <person name="Damon I."/>
            <person name="Upton C."/>
            <person name="Li Y."/>
        </authorList>
    </citation>
    <scope>NUCLEOTIDE SEQUENCE [LARGE SCALE GENOMIC DNA]</scope>
    <source>
        <strain evidence="10">LEIV-11411</strain>
    </source>
</reference>
<evidence type="ECO:0000256" key="5">
    <source>
        <dbReference type="ARBA" id="ARBA00022844"/>
    </source>
</evidence>
<proteinExistence type="predicted"/>